<proteinExistence type="inferred from homology"/>
<reference evidence="2 3" key="1">
    <citation type="submission" date="2018-08" db="EMBL/GenBank/DDBJ databases">
        <authorList>
            <person name="Khan S.A."/>
        </authorList>
    </citation>
    <scope>NUCLEOTIDE SEQUENCE [LARGE SCALE GENOMIC DNA]</scope>
    <source>
        <strain evidence="2 3">GTF-13</strain>
    </source>
</reference>
<dbReference type="Gene3D" id="3.40.190.10">
    <property type="entry name" value="Periplasmic binding protein-like II"/>
    <property type="match status" value="2"/>
</dbReference>
<dbReference type="PANTHER" id="PTHR35936:SF6">
    <property type="entry name" value="AMINO ACID ABC TRANSPORTER SUBSTRATE-BINDING PAAT FAMILY PROTEIN"/>
    <property type="match status" value="1"/>
</dbReference>
<evidence type="ECO:0000313" key="3">
    <source>
        <dbReference type="Proteomes" id="UP000280792"/>
    </source>
</evidence>
<comment type="similarity">
    <text evidence="1">Belongs to the bacterial solute-binding protein 3 family.</text>
</comment>
<keyword evidence="3" id="KW-1185">Reference proteome</keyword>
<organism evidence="2 3">
    <name type="scientific">Aestuariirhabdus litorea</name>
    <dbReference type="NCBI Taxonomy" id="2528527"/>
    <lineage>
        <taxon>Bacteria</taxon>
        <taxon>Pseudomonadati</taxon>
        <taxon>Pseudomonadota</taxon>
        <taxon>Gammaproteobacteria</taxon>
        <taxon>Oceanospirillales</taxon>
        <taxon>Aestuariirhabdaceae</taxon>
        <taxon>Aestuariirhabdus</taxon>
    </lineage>
</organism>
<evidence type="ECO:0000313" key="2">
    <source>
        <dbReference type="EMBL" id="RRJ82925.1"/>
    </source>
</evidence>
<name>A0A3P3VJN6_9GAMM</name>
<evidence type="ECO:0000256" key="1">
    <source>
        <dbReference type="ARBA" id="ARBA00010333"/>
    </source>
</evidence>
<dbReference type="AlphaFoldDB" id="A0A3P3VJN6"/>
<comment type="caution">
    <text evidence="2">The sequence shown here is derived from an EMBL/GenBank/DDBJ whole genome shotgun (WGS) entry which is preliminary data.</text>
</comment>
<dbReference type="SUPFAM" id="SSF53850">
    <property type="entry name" value="Periplasmic binding protein-like II"/>
    <property type="match status" value="1"/>
</dbReference>
<reference evidence="2 3" key="2">
    <citation type="submission" date="2018-12" db="EMBL/GenBank/DDBJ databases">
        <title>Simiduia agarivorans gen. nov., sp. nov., a marine, agarolytic bacterium isolated from shallow coastal water from Keelung, Taiwan.</title>
        <authorList>
            <person name="Shieh W.Y."/>
        </authorList>
    </citation>
    <scope>NUCLEOTIDE SEQUENCE [LARGE SCALE GENOMIC DNA]</scope>
    <source>
        <strain evidence="2 3">GTF-13</strain>
    </source>
</reference>
<dbReference type="EMBL" id="QWEZ01000002">
    <property type="protein sequence ID" value="RRJ82925.1"/>
    <property type="molecule type" value="Genomic_DNA"/>
</dbReference>
<gene>
    <name evidence="2" type="ORF">D0544_13835</name>
</gene>
<dbReference type="Proteomes" id="UP000280792">
    <property type="component" value="Unassembled WGS sequence"/>
</dbReference>
<protein>
    <submittedName>
        <fullName evidence="2">Uncharacterized protein</fullName>
    </submittedName>
</protein>
<dbReference type="PANTHER" id="PTHR35936">
    <property type="entry name" value="MEMBRANE-BOUND LYTIC MUREIN TRANSGLYCOSYLASE F"/>
    <property type="match status" value="1"/>
</dbReference>
<accession>A0A3P3VJN6</accession>
<sequence length="269" mass="30590">MGERERLLLYCEQIRAGSQVMPLSLRCCLLLLVACLSGPAWAESRLLFAYGKHDGPPHAFMSERAPRELQGGILFDIGMEIGRRLEVRVGFVEVPRPRLPSWLEEGKVHAHCQLNPEWVDVPQQLLWSHELFSTADRFYLAGSRSENVHRHEDLKGMRLGAIRGYTYSEPLTRLVNSGAVQREDASSTQQLVQMLVRGRIEALLTDEIVADYLLSLQPYDIAGAPLEDARQGRFCAYSAKAPIPFERFNEVVRAMIDEGRVREIINQYR</sequence>